<organism evidence="11 13">
    <name type="scientific">Kerstersia gyiorum</name>
    <dbReference type="NCBI Taxonomy" id="206506"/>
    <lineage>
        <taxon>Bacteria</taxon>
        <taxon>Pseudomonadati</taxon>
        <taxon>Pseudomonadota</taxon>
        <taxon>Betaproteobacteria</taxon>
        <taxon>Burkholderiales</taxon>
        <taxon>Alcaligenaceae</taxon>
        <taxon>Kerstersia</taxon>
    </lineage>
</organism>
<name>A0A171KTE9_9BURK</name>
<reference evidence="11 13" key="1">
    <citation type="submission" date="2015-04" db="EMBL/GenBank/DDBJ databases">
        <title>Genome sequence of Kerstersia gyiorum CG1.</title>
        <authorList>
            <person name="Greninger A.L."/>
            <person name="Kozyreva V."/>
            <person name="Chaturvedi V."/>
        </authorList>
    </citation>
    <scope>NUCLEOTIDE SEQUENCE [LARGE SCALE GENOMIC DNA]</scope>
    <source>
        <strain evidence="11 13">CG1</strain>
    </source>
</reference>
<gene>
    <name evidence="11" type="ORF">AAV32_07490</name>
    <name evidence="12" type="ORF">EV679_2656</name>
</gene>
<feature type="transmembrane region" description="Helical" evidence="9">
    <location>
        <begin position="144"/>
        <end position="162"/>
    </location>
</feature>
<feature type="transmembrane region" description="Helical" evidence="9">
    <location>
        <begin position="20"/>
        <end position="42"/>
    </location>
</feature>
<dbReference type="EMBL" id="SGWZ01000004">
    <property type="protein sequence ID" value="RZS67436.1"/>
    <property type="molecule type" value="Genomic_DNA"/>
</dbReference>
<evidence type="ECO:0000256" key="4">
    <source>
        <dbReference type="ARBA" id="ARBA00022519"/>
    </source>
</evidence>
<comment type="function">
    <text evidence="9">Part of the tripartite ATP-independent periplasmic (TRAP) transport system.</text>
</comment>
<keyword evidence="2 9" id="KW-0813">Transport</keyword>
<evidence type="ECO:0000259" key="10">
    <source>
        <dbReference type="Pfam" id="PF04290"/>
    </source>
</evidence>
<dbReference type="InterPro" id="IPR055348">
    <property type="entry name" value="DctQ"/>
</dbReference>
<evidence type="ECO:0000256" key="6">
    <source>
        <dbReference type="ARBA" id="ARBA00022989"/>
    </source>
</evidence>
<keyword evidence="4 9" id="KW-0997">Cell inner membrane</keyword>
<keyword evidence="7 9" id="KW-0472">Membrane</keyword>
<evidence type="ECO:0000256" key="9">
    <source>
        <dbReference type="RuleBase" id="RU369079"/>
    </source>
</evidence>
<evidence type="ECO:0000256" key="2">
    <source>
        <dbReference type="ARBA" id="ARBA00022448"/>
    </source>
</evidence>
<keyword evidence="3" id="KW-1003">Cell membrane</keyword>
<protein>
    <recommendedName>
        <fullName evidence="9">TRAP transporter small permease protein</fullName>
    </recommendedName>
</protein>
<dbReference type="OrthoDB" id="9180463at2"/>
<dbReference type="EMBL" id="LBNE01000003">
    <property type="protein sequence ID" value="KKO72166.1"/>
    <property type="molecule type" value="Genomic_DNA"/>
</dbReference>
<comment type="caution">
    <text evidence="11">The sequence shown here is derived from an EMBL/GenBank/DDBJ whole genome shotgun (WGS) entry which is preliminary data.</text>
</comment>
<comment type="subunit">
    <text evidence="9">The complex comprises the extracytoplasmic solute receptor protein and the two transmembrane proteins.</text>
</comment>
<feature type="transmembrane region" description="Helical" evidence="9">
    <location>
        <begin position="62"/>
        <end position="80"/>
    </location>
</feature>
<dbReference type="RefSeq" id="WP_068369825.1">
    <property type="nucleotide sequence ID" value="NZ_CBCSEB010000015.1"/>
</dbReference>
<accession>A0A171KTE9</accession>
<comment type="subcellular location">
    <subcellularLocation>
        <location evidence="1 9">Cell inner membrane</location>
        <topology evidence="1 9">Multi-pass membrane protein</topology>
    </subcellularLocation>
</comment>
<evidence type="ECO:0000256" key="5">
    <source>
        <dbReference type="ARBA" id="ARBA00022692"/>
    </source>
</evidence>
<evidence type="ECO:0000256" key="7">
    <source>
        <dbReference type="ARBA" id="ARBA00023136"/>
    </source>
</evidence>
<dbReference type="PANTHER" id="PTHR35011:SF10">
    <property type="entry name" value="TRAP TRANSPORTER SMALL PERMEASE PROTEIN"/>
    <property type="match status" value="1"/>
</dbReference>
<evidence type="ECO:0000256" key="8">
    <source>
        <dbReference type="ARBA" id="ARBA00038436"/>
    </source>
</evidence>
<sequence>MHTPAIDRQEPPRSPLAHAYLLLMSACGAVGALTFGLMALLIGCDVILRNLGLNWLPSSVEISEYMLMIATFVAAPWLLYQGGHIRIDVLVSKMPRLTAQLCEVLCNFIGAVVCAVLAWQSLLVALDAAAQGNLVFKEIIFPEWWLNLPLLFGATLLCIEFLRRLYLSLQALRHQGN</sequence>
<dbReference type="GO" id="GO:0015740">
    <property type="term" value="P:C4-dicarboxylate transport"/>
    <property type="evidence" value="ECO:0007669"/>
    <property type="project" value="TreeGrafter"/>
</dbReference>
<evidence type="ECO:0000256" key="3">
    <source>
        <dbReference type="ARBA" id="ARBA00022475"/>
    </source>
</evidence>
<reference evidence="12 14" key="2">
    <citation type="submission" date="2019-02" db="EMBL/GenBank/DDBJ databases">
        <title>Genomic Encyclopedia of Type Strains, Phase IV (KMG-IV): sequencing the most valuable type-strain genomes for metagenomic binning, comparative biology and taxonomic classification.</title>
        <authorList>
            <person name="Goeker M."/>
        </authorList>
    </citation>
    <scope>NUCLEOTIDE SEQUENCE [LARGE SCALE GENOMIC DNA]</scope>
    <source>
        <strain evidence="12 14">DSM 16618</strain>
    </source>
</reference>
<evidence type="ECO:0000313" key="11">
    <source>
        <dbReference type="EMBL" id="KKO72166.1"/>
    </source>
</evidence>
<dbReference type="Proteomes" id="UP000078084">
    <property type="component" value="Unassembled WGS sequence"/>
</dbReference>
<feature type="transmembrane region" description="Helical" evidence="9">
    <location>
        <begin position="101"/>
        <end position="124"/>
    </location>
</feature>
<dbReference type="Proteomes" id="UP000292039">
    <property type="component" value="Unassembled WGS sequence"/>
</dbReference>
<keyword evidence="6 9" id="KW-1133">Transmembrane helix</keyword>
<evidence type="ECO:0000313" key="12">
    <source>
        <dbReference type="EMBL" id="RZS67436.1"/>
    </source>
</evidence>
<evidence type="ECO:0000313" key="14">
    <source>
        <dbReference type="Proteomes" id="UP000292039"/>
    </source>
</evidence>
<dbReference type="PANTHER" id="PTHR35011">
    <property type="entry name" value="2,3-DIKETO-L-GULONATE TRAP TRANSPORTER SMALL PERMEASE PROTEIN YIAM"/>
    <property type="match status" value="1"/>
</dbReference>
<dbReference type="STRING" id="206506.AAV32_07490"/>
<proteinExistence type="inferred from homology"/>
<dbReference type="InterPro" id="IPR007387">
    <property type="entry name" value="TRAP_DctQ"/>
</dbReference>
<keyword evidence="13" id="KW-1185">Reference proteome</keyword>
<dbReference type="Pfam" id="PF04290">
    <property type="entry name" value="DctQ"/>
    <property type="match status" value="1"/>
</dbReference>
<feature type="domain" description="Tripartite ATP-independent periplasmic transporters DctQ component" evidence="10">
    <location>
        <begin position="38"/>
        <end position="169"/>
    </location>
</feature>
<dbReference type="GO" id="GO:0022857">
    <property type="term" value="F:transmembrane transporter activity"/>
    <property type="evidence" value="ECO:0007669"/>
    <property type="project" value="UniProtKB-UniRule"/>
</dbReference>
<dbReference type="AlphaFoldDB" id="A0A171KTE9"/>
<comment type="similarity">
    <text evidence="8 9">Belongs to the TRAP transporter small permease family.</text>
</comment>
<evidence type="ECO:0000313" key="13">
    <source>
        <dbReference type="Proteomes" id="UP000078084"/>
    </source>
</evidence>
<dbReference type="GO" id="GO:0005886">
    <property type="term" value="C:plasma membrane"/>
    <property type="evidence" value="ECO:0007669"/>
    <property type="project" value="UniProtKB-SubCell"/>
</dbReference>
<evidence type="ECO:0000256" key="1">
    <source>
        <dbReference type="ARBA" id="ARBA00004429"/>
    </source>
</evidence>
<keyword evidence="5 9" id="KW-0812">Transmembrane</keyword>